<dbReference type="EMBL" id="AVOT02061325">
    <property type="protein sequence ID" value="MBW0554591.1"/>
    <property type="molecule type" value="Genomic_DNA"/>
</dbReference>
<comment type="caution">
    <text evidence="1">The sequence shown here is derived from an EMBL/GenBank/DDBJ whole genome shotgun (WGS) entry which is preliminary data.</text>
</comment>
<sequence length="358" mass="40810">MSDPIINMKILIKCGEELEHAIKCRCVEPCSSEDYINAMEAIITRTRIGKTWTRTPIESKMVPKISGDEKRPEKPVLKCHKCGSTSHLANTFTKKTKIDEVKIIEEAQDTEEKEEYDQDSAISEETPVEDYSIENITAFFEATEVHTHLPQYSEDCYNLINIQDSRMFKTKPDRGKGYTAGSSCIKSVLINAFETKVNLDTGAFCTGIGKDYLQIILPEWKNHLLPIEGVQFSGSSITIYSFGILDTSIVFPHPAGSVKMETEIVLMENCTSQHIILGNYYLNIYGIDINNHKDRYFTIGKNKRQKFAFSNMQKQISIVFSNKDTYKEEFVTDQLFEAQINPSLSPKMRKELINVLYT</sequence>
<dbReference type="AlphaFoldDB" id="A0A9Q3J305"/>
<evidence type="ECO:0000313" key="1">
    <source>
        <dbReference type="EMBL" id="MBW0554591.1"/>
    </source>
</evidence>
<protein>
    <recommendedName>
        <fullName evidence="3">Retropepsins domain-containing protein</fullName>
    </recommendedName>
</protein>
<evidence type="ECO:0008006" key="3">
    <source>
        <dbReference type="Google" id="ProtNLM"/>
    </source>
</evidence>
<proteinExistence type="predicted"/>
<gene>
    <name evidence="1" type="ORF">O181_094306</name>
</gene>
<keyword evidence="2" id="KW-1185">Reference proteome</keyword>
<reference evidence="1" key="1">
    <citation type="submission" date="2021-03" db="EMBL/GenBank/DDBJ databases">
        <title>Draft genome sequence of rust myrtle Austropuccinia psidii MF-1, a brazilian biotype.</title>
        <authorList>
            <person name="Quecine M.C."/>
            <person name="Pachon D.M.R."/>
            <person name="Bonatelli M.L."/>
            <person name="Correr F.H."/>
            <person name="Franceschini L.M."/>
            <person name="Leite T.F."/>
            <person name="Margarido G.R.A."/>
            <person name="Almeida C.A."/>
            <person name="Ferrarezi J.A."/>
            <person name="Labate C.A."/>
        </authorList>
    </citation>
    <scope>NUCLEOTIDE SEQUENCE</scope>
    <source>
        <strain evidence="1">MF-1</strain>
    </source>
</reference>
<dbReference type="Proteomes" id="UP000765509">
    <property type="component" value="Unassembled WGS sequence"/>
</dbReference>
<organism evidence="1 2">
    <name type="scientific">Austropuccinia psidii MF-1</name>
    <dbReference type="NCBI Taxonomy" id="1389203"/>
    <lineage>
        <taxon>Eukaryota</taxon>
        <taxon>Fungi</taxon>
        <taxon>Dikarya</taxon>
        <taxon>Basidiomycota</taxon>
        <taxon>Pucciniomycotina</taxon>
        <taxon>Pucciniomycetes</taxon>
        <taxon>Pucciniales</taxon>
        <taxon>Sphaerophragmiaceae</taxon>
        <taxon>Austropuccinia</taxon>
    </lineage>
</organism>
<dbReference type="OrthoDB" id="2517660at2759"/>
<accession>A0A9Q3J305</accession>
<name>A0A9Q3J305_9BASI</name>
<evidence type="ECO:0000313" key="2">
    <source>
        <dbReference type="Proteomes" id="UP000765509"/>
    </source>
</evidence>